<proteinExistence type="predicted"/>
<dbReference type="InterPro" id="IPR053061">
    <property type="entry name" value="AN1-type_zinc_finger"/>
</dbReference>
<feature type="region of interest" description="Disordered" evidence="5">
    <location>
        <begin position="321"/>
        <end position="341"/>
    </location>
</feature>
<dbReference type="InterPro" id="IPR000626">
    <property type="entry name" value="Ubiquitin-like_dom"/>
</dbReference>
<keyword evidence="2 4" id="KW-0863">Zinc-finger</keyword>
<reference evidence="8" key="1">
    <citation type="submission" date="2019-05" db="EMBL/GenBank/DDBJ databases">
        <title>Annotation for the trematode Paragonimus heterotremus.</title>
        <authorList>
            <person name="Choi Y.-J."/>
        </authorList>
    </citation>
    <scope>NUCLEOTIDE SEQUENCE</scope>
    <source>
        <strain evidence="8">LC</strain>
    </source>
</reference>
<accession>A0A8J4TBW0</accession>
<evidence type="ECO:0000259" key="6">
    <source>
        <dbReference type="PROSITE" id="PS50053"/>
    </source>
</evidence>
<dbReference type="SUPFAM" id="SSF54236">
    <property type="entry name" value="Ubiquitin-like"/>
    <property type="match status" value="1"/>
</dbReference>
<feature type="compositionally biased region" description="Low complexity" evidence="5">
    <location>
        <begin position="321"/>
        <end position="331"/>
    </location>
</feature>
<dbReference type="Proteomes" id="UP000748531">
    <property type="component" value="Unassembled WGS sequence"/>
</dbReference>
<dbReference type="AlphaFoldDB" id="A0A8J4TBW0"/>
<evidence type="ECO:0000313" key="9">
    <source>
        <dbReference type="Proteomes" id="UP000748531"/>
    </source>
</evidence>
<name>A0A8J4TBW0_9TREM</name>
<evidence type="ECO:0000256" key="3">
    <source>
        <dbReference type="ARBA" id="ARBA00022833"/>
    </source>
</evidence>
<feature type="compositionally biased region" description="Polar residues" evidence="5">
    <location>
        <begin position="274"/>
        <end position="298"/>
    </location>
</feature>
<dbReference type="PROSITE" id="PS51039">
    <property type="entry name" value="ZF_AN1"/>
    <property type="match status" value="1"/>
</dbReference>
<evidence type="ECO:0000256" key="4">
    <source>
        <dbReference type="PROSITE-ProRule" id="PRU00449"/>
    </source>
</evidence>
<dbReference type="PANTHER" id="PTHR46728">
    <property type="entry name" value="AN1-TYPE ZINC FINGER PROTEIN 4"/>
    <property type="match status" value="1"/>
</dbReference>
<dbReference type="GO" id="GO:0008270">
    <property type="term" value="F:zinc ion binding"/>
    <property type="evidence" value="ECO:0007669"/>
    <property type="project" value="UniProtKB-KW"/>
</dbReference>
<dbReference type="PANTHER" id="PTHR46728:SF1">
    <property type="entry name" value="AN1-TYPE ZINC FINGER PROTEIN 4"/>
    <property type="match status" value="1"/>
</dbReference>
<organism evidence="8 9">
    <name type="scientific">Paragonimus heterotremus</name>
    <dbReference type="NCBI Taxonomy" id="100268"/>
    <lineage>
        <taxon>Eukaryota</taxon>
        <taxon>Metazoa</taxon>
        <taxon>Spiralia</taxon>
        <taxon>Lophotrochozoa</taxon>
        <taxon>Platyhelminthes</taxon>
        <taxon>Trematoda</taxon>
        <taxon>Digenea</taxon>
        <taxon>Plagiorchiida</taxon>
        <taxon>Troglotremata</taxon>
        <taxon>Troglotrematidae</taxon>
        <taxon>Paragonimus</taxon>
    </lineage>
</organism>
<keyword evidence="3" id="KW-0862">Zinc</keyword>
<dbReference type="SMART" id="SM00213">
    <property type="entry name" value="UBQ"/>
    <property type="match status" value="1"/>
</dbReference>
<dbReference type="OrthoDB" id="756206at2759"/>
<dbReference type="InterPro" id="IPR000058">
    <property type="entry name" value="Znf_AN1"/>
</dbReference>
<evidence type="ECO:0000259" key="7">
    <source>
        <dbReference type="PROSITE" id="PS51039"/>
    </source>
</evidence>
<dbReference type="SMART" id="SM00154">
    <property type="entry name" value="ZnF_AN1"/>
    <property type="match status" value="1"/>
</dbReference>
<dbReference type="Gene3D" id="3.10.20.90">
    <property type="entry name" value="Phosphatidylinositol 3-kinase Catalytic Subunit, Chain A, domain 1"/>
    <property type="match status" value="1"/>
</dbReference>
<dbReference type="EMBL" id="LUCH01001442">
    <property type="protein sequence ID" value="KAF5403063.1"/>
    <property type="molecule type" value="Genomic_DNA"/>
</dbReference>
<dbReference type="SUPFAM" id="SSF118310">
    <property type="entry name" value="AN1-like Zinc finger"/>
    <property type="match status" value="1"/>
</dbReference>
<dbReference type="InterPro" id="IPR035896">
    <property type="entry name" value="AN1-like_Znf"/>
</dbReference>
<dbReference type="Pfam" id="PF00240">
    <property type="entry name" value="ubiquitin"/>
    <property type="match status" value="1"/>
</dbReference>
<feature type="domain" description="AN1-type" evidence="7">
    <location>
        <begin position="469"/>
        <end position="516"/>
    </location>
</feature>
<evidence type="ECO:0000256" key="5">
    <source>
        <dbReference type="SAM" id="MobiDB-lite"/>
    </source>
</evidence>
<comment type="caution">
    <text evidence="8">The sequence shown here is derived from an EMBL/GenBank/DDBJ whole genome shotgun (WGS) entry which is preliminary data.</text>
</comment>
<protein>
    <recommendedName>
        <fullName evidence="10">Ubiquitin-like domain-containing protein</fullName>
    </recommendedName>
</protein>
<dbReference type="InterPro" id="IPR029071">
    <property type="entry name" value="Ubiquitin-like_domsf"/>
</dbReference>
<evidence type="ECO:0000256" key="2">
    <source>
        <dbReference type="ARBA" id="ARBA00022771"/>
    </source>
</evidence>
<keyword evidence="1" id="KW-0479">Metal-binding</keyword>
<feature type="region of interest" description="Disordered" evidence="5">
    <location>
        <begin position="270"/>
        <end position="299"/>
    </location>
</feature>
<keyword evidence="9" id="KW-1185">Reference proteome</keyword>
<gene>
    <name evidence="8" type="ORF">PHET_03636</name>
</gene>
<dbReference type="Gene3D" id="4.10.1110.10">
    <property type="entry name" value="AN1-like Zinc finger"/>
    <property type="match status" value="1"/>
</dbReference>
<dbReference type="PROSITE" id="PS50053">
    <property type="entry name" value="UBIQUITIN_2"/>
    <property type="match status" value="1"/>
</dbReference>
<evidence type="ECO:0008006" key="10">
    <source>
        <dbReference type="Google" id="ProtNLM"/>
    </source>
</evidence>
<feature type="domain" description="Ubiquitin-like" evidence="6">
    <location>
        <begin position="1"/>
        <end position="76"/>
    </location>
</feature>
<evidence type="ECO:0000256" key="1">
    <source>
        <dbReference type="ARBA" id="ARBA00022723"/>
    </source>
</evidence>
<sequence length="526" mass="57840">MLVFVQGLSGVVTPLNVKPFDTVLSVKYLLFYLKGIPVSQQHLLYDGIELPDSTVFILAKIGHGALLRLVLGLQSGPLIRDVRLGTRASTCHKSSPAVCPIPVSQFTTNTHRGPTMMWSLCCAAALQQQGKRHTMPLVSVPRLVRTGCTNQLEQSTPEDEVSQLAEILGYAIDETELAIQSDSACPERANDWPTIYQPSSSPQMDLRRTSIYGIIPWMVSAAPQLNWVMDENNTSESVLFQSGYPSLVQDEHSAAVNPIVLPSVQPARIDTSADDQSTSKLPDCTPETQACPTDSTDSSKSEFIIRSTDCDEVDRSQYATDTTSTSLALTDNSNPTGDQTTHIHHKRWMAPPFMTMFLSKATPVPSFGPIPVLGLTPYAQSVQCNNFTPAAAASILFNPRGALLPESVQRSSHHVLACSTRHSDRTHIAHLPPFMFPCRLFRSDCESTQSARVTVVSVCCPSTCERVTVNGPNRCSTCHKRTRPARGFSCRCERWFCSKHHHPEDHGCDFDFKSLVTDPSGLLNKR</sequence>
<evidence type="ECO:0000313" key="8">
    <source>
        <dbReference type="EMBL" id="KAF5403063.1"/>
    </source>
</evidence>